<dbReference type="EMBL" id="MN740943">
    <property type="protein sequence ID" value="QHU18918.1"/>
    <property type="molecule type" value="Genomic_DNA"/>
</dbReference>
<evidence type="ECO:0000313" key="1">
    <source>
        <dbReference type="EMBL" id="QHU18918.1"/>
    </source>
</evidence>
<accession>A0A6C0KRG3</accession>
<sequence>MDYVYLIKENANKNIELKDLENNKVLSSNNPNILNFLCYHISNESKYPFIQFMMEKIPYCNNFIKEQFILPYILFYDYDISVENLIKDKIKISLHSIGCSENMDNVIYNGIIFDKDETPYALIDISNVDITRLNLFRNSSTWFLLPSEIINTKSVCNLNIEDEVINLFTKNPELSILNNKNTMDKIILPEAVYSGGEKRIVEFNSFFGLRKNKVFNSCSEYYYFYKSFSDSVKEGGWINDESELNDNERIKFENNFGRYKEGGINRYALFIEGEIHFESLEEFSLTDEEILNRSDPCILICYTGEHEIKPNILVKKYENFIPLSYHMLNNALLDETFIKERSNMYMIK</sequence>
<reference evidence="1" key="1">
    <citation type="journal article" date="2020" name="Nature">
        <title>Giant virus diversity and host interactions through global metagenomics.</title>
        <authorList>
            <person name="Schulz F."/>
            <person name="Roux S."/>
            <person name="Paez-Espino D."/>
            <person name="Jungbluth S."/>
            <person name="Walsh D.A."/>
            <person name="Denef V.J."/>
            <person name="McMahon K.D."/>
            <person name="Konstantinidis K.T."/>
            <person name="Eloe-Fadrosh E.A."/>
            <person name="Kyrpides N.C."/>
            <person name="Woyke T."/>
        </authorList>
    </citation>
    <scope>NUCLEOTIDE SEQUENCE</scope>
    <source>
        <strain evidence="1">GVMAG-S-3300013014-104</strain>
    </source>
</reference>
<proteinExistence type="predicted"/>
<organism evidence="1">
    <name type="scientific">viral metagenome</name>
    <dbReference type="NCBI Taxonomy" id="1070528"/>
    <lineage>
        <taxon>unclassified sequences</taxon>
        <taxon>metagenomes</taxon>
        <taxon>organismal metagenomes</taxon>
    </lineage>
</organism>
<name>A0A6C0KRG3_9ZZZZ</name>
<protein>
    <submittedName>
        <fullName evidence="1">Uncharacterized protein</fullName>
    </submittedName>
</protein>
<dbReference type="AlphaFoldDB" id="A0A6C0KRG3"/>